<dbReference type="Gene3D" id="3.80.10.10">
    <property type="entry name" value="Ribonuclease Inhibitor"/>
    <property type="match status" value="1"/>
</dbReference>
<dbReference type="RefSeq" id="WP_105043458.1">
    <property type="nucleotide sequence ID" value="NZ_MQWA01000001.1"/>
</dbReference>
<dbReference type="InterPro" id="IPR032675">
    <property type="entry name" value="LRR_dom_sf"/>
</dbReference>
<keyword evidence="2" id="KW-1185">Reference proteome</keyword>
<evidence type="ECO:0000313" key="2">
    <source>
        <dbReference type="Proteomes" id="UP000239907"/>
    </source>
</evidence>
<accession>A0A2S7U343</accession>
<dbReference type="EMBL" id="MQWA01000001">
    <property type="protein sequence ID" value="PQJ28967.1"/>
    <property type="molecule type" value="Genomic_DNA"/>
</dbReference>
<evidence type="ECO:0000313" key="1">
    <source>
        <dbReference type="EMBL" id="PQJ28967.1"/>
    </source>
</evidence>
<dbReference type="Proteomes" id="UP000239907">
    <property type="component" value="Unassembled WGS sequence"/>
</dbReference>
<dbReference type="AlphaFoldDB" id="A0A2S7U343"/>
<protein>
    <submittedName>
        <fullName evidence="1">Uncharacterized protein</fullName>
    </submittedName>
</protein>
<comment type="caution">
    <text evidence="1">The sequence shown here is derived from an EMBL/GenBank/DDBJ whole genome shotgun (WGS) entry which is preliminary data.</text>
</comment>
<name>A0A2S7U343_9BACT</name>
<dbReference type="InterPro" id="IPR001611">
    <property type="entry name" value="Leu-rich_rpt"/>
</dbReference>
<dbReference type="Pfam" id="PF13855">
    <property type="entry name" value="LRR_8"/>
    <property type="match status" value="1"/>
</dbReference>
<sequence>MASLTRLQLKACSISDAGLAHLANHASLQILFLNQCSEITDSSQEVFESLPALQSLYIEGTQITPESLAQLRETLPKLKIHY</sequence>
<gene>
    <name evidence="1" type="ORF">BSZ32_11020</name>
</gene>
<proteinExistence type="predicted"/>
<reference evidence="1 2" key="1">
    <citation type="submission" date="2016-12" db="EMBL/GenBank/DDBJ databases">
        <title>Study of bacterial adaptation to deep sea.</title>
        <authorList>
            <person name="Song J."/>
            <person name="Yoshizawa S."/>
            <person name="Kogure K."/>
        </authorList>
    </citation>
    <scope>NUCLEOTIDE SEQUENCE [LARGE SCALE GENOMIC DNA]</scope>
    <source>
        <strain evidence="1 2">SAORIC-165</strain>
    </source>
</reference>
<organism evidence="1 2">
    <name type="scientific">Rubritalea profundi</name>
    <dbReference type="NCBI Taxonomy" id="1658618"/>
    <lineage>
        <taxon>Bacteria</taxon>
        <taxon>Pseudomonadati</taxon>
        <taxon>Verrucomicrobiota</taxon>
        <taxon>Verrucomicrobiia</taxon>
        <taxon>Verrucomicrobiales</taxon>
        <taxon>Rubritaleaceae</taxon>
        <taxon>Rubritalea</taxon>
    </lineage>
</organism>
<dbReference type="SUPFAM" id="SSF52047">
    <property type="entry name" value="RNI-like"/>
    <property type="match status" value="1"/>
</dbReference>